<evidence type="ECO:0000313" key="1">
    <source>
        <dbReference type="EMBL" id="EEG23221.1"/>
    </source>
</evidence>
<comment type="caution">
    <text evidence="1">The sequence shown here is derived from an EMBL/GenBank/DDBJ whole genome shotgun (WGS) entry which is preliminary data.</text>
</comment>
<dbReference type="AlphaFoldDB" id="C0DXP0"/>
<organism evidence="1 2">
    <name type="scientific">Eikenella corrodens ATCC 23834</name>
    <dbReference type="NCBI Taxonomy" id="546274"/>
    <lineage>
        <taxon>Bacteria</taxon>
        <taxon>Pseudomonadati</taxon>
        <taxon>Pseudomonadota</taxon>
        <taxon>Betaproteobacteria</taxon>
        <taxon>Neisseriales</taxon>
        <taxon>Neisseriaceae</taxon>
        <taxon>Eikenella</taxon>
    </lineage>
</organism>
<proteinExistence type="predicted"/>
<gene>
    <name evidence="1" type="ORF">EIKCOROL_02151</name>
</gene>
<sequence length="45" mass="5285">MSHCKLGLGSLPIFSWQRRFCNHQRLPETWQEQILYLPAAMPKAT</sequence>
<reference evidence="1 2" key="1">
    <citation type="submission" date="2009-01" db="EMBL/GenBank/DDBJ databases">
        <authorList>
            <person name="Fulton L."/>
            <person name="Clifton S."/>
            <person name="Chinwalla A.T."/>
            <person name="Mitreva M."/>
            <person name="Sodergren E."/>
            <person name="Weinstock G."/>
            <person name="Clifton S."/>
            <person name="Dooling D.J."/>
            <person name="Fulton B."/>
            <person name="Minx P."/>
            <person name="Pepin K.H."/>
            <person name="Johnson M."/>
            <person name="Bhonagiri V."/>
            <person name="Nash W.E."/>
            <person name="Mardis E.R."/>
            <person name="Wilson R.K."/>
        </authorList>
    </citation>
    <scope>NUCLEOTIDE SEQUENCE [LARGE SCALE GENOMIC DNA]</scope>
    <source>
        <strain evidence="1 2">ATCC 23834</strain>
    </source>
</reference>
<dbReference type="HOGENOM" id="CLU_3199239_0_0_4"/>
<dbReference type="EMBL" id="ACEA01000045">
    <property type="protein sequence ID" value="EEG23221.1"/>
    <property type="molecule type" value="Genomic_DNA"/>
</dbReference>
<protein>
    <submittedName>
        <fullName evidence="1">Uncharacterized protein</fullName>
    </submittedName>
</protein>
<accession>C0DXP0</accession>
<dbReference type="Proteomes" id="UP000005837">
    <property type="component" value="Unassembled WGS sequence"/>
</dbReference>
<evidence type="ECO:0000313" key="2">
    <source>
        <dbReference type="Proteomes" id="UP000005837"/>
    </source>
</evidence>
<name>C0DXP0_EIKCO</name>